<feature type="domain" description="SLH" evidence="3">
    <location>
        <begin position="92"/>
        <end position="155"/>
    </location>
</feature>
<dbReference type="Gene3D" id="2.60.40.1220">
    <property type="match status" value="2"/>
</dbReference>
<dbReference type="Pfam" id="PF20578">
    <property type="entry name" value="aBig_2"/>
    <property type="match status" value="2"/>
</dbReference>
<dbReference type="PANTHER" id="PTHR43308">
    <property type="entry name" value="OUTER MEMBRANE PROTEIN ALPHA-RELATED"/>
    <property type="match status" value="1"/>
</dbReference>
<dbReference type="EMBL" id="JAUSTT010000019">
    <property type="protein sequence ID" value="MDQ0177152.1"/>
    <property type="molecule type" value="Genomic_DNA"/>
</dbReference>
<keyword evidence="1 2" id="KW-0732">Signal</keyword>
<organism evidence="4 5">
    <name type="scientific">Bacillus chungangensis</name>
    <dbReference type="NCBI Taxonomy" id="587633"/>
    <lineage>
        <taxon>Bacteria</taxon>
        <taxon>Bacillati</taxon>
        <taxon>Bacillota</taxon>
        <taxon>Bacilli</taxon>
        <taxon>Bacillales</taxon>
        <taxon>Bacillaceae</taxon>
        <taxon>Bacillus</taxon>
    </lineage>
</organism>
<name>A0ABT9WW98_9BACI</name>
<dbReference type="Pfam" id="PF00395">
    <property type="entry name" value="SLH"/>
    <property type="match status" value="3"/>
</dbReference>
<feature type="domain" description="SLH" evidence="3">
    <location>
        <begin position="32"/>
        <end position="91"/>
    </location>
</feature>
<evidence type="ECO:0000313" key="4">
    <source>
        <dbReference type="EMBL" id="MDQ0177152.1"/>
    </source>
</evidence>
<evidence type="ECO:0000259" key="3">
    <source>
        <dbReference type="PROSITE" id="PS51272"/>
    </source>
</evidence>
<reference evidence="4 5" key="1">
    <citation type="submission" date="2023-07" db="EMBL/GenBank/DDBJ databases">
        <title>Genomic Encyclopedia of Type Strains, Phase IV (KMG-IV): sequencing the most valuable type-strain genomes for metagenomic binning, comparative biology and taxonomic classification.</title>
        <authorList>
            <person name="Goeker M."/>
        </authorList>
    </citation>
    <scope>NUCLEOTIDE SEQUENCE [LARGE SCALE GENOMIC DNA]</scope>
    <source>
        <strain evidence="4 5">DSM 23837</strain>
    </source>
</reference>
<protein>
    <recommendedName>
        <fullName evidence="3">SLH domain-containing protein</fullName>
    </recommendedName>
</protein>
<feature type="domain" description="SLH" evidence="3">
    <location>
        <begin position="156"/>
        <end position="215"/>
    </location>
</feature>
<evidence type="ECO:0000256" key="1">
    <source>
        <dbReference type="ARBA" id="ARBA00022729"/>
    </source>
</evidence>
<evidence type="ECO:0000313" key="5">
    <source>
        <dbReference type="Proteomes" id="UP001223586"/>
    </source>
</evidence>
<dbReference type="RefSeq" id="WP_307230903.1">
    <property type="nucleotide sequence ID" value="NZ_JAUSTT010000019.1"/>
</dbReference>
<dbReference type="PROSITE" id="PS51272">
    <property type="entry name" value="SLH"/>
    <property type="match status" value="3"/>
</dbReference>
<feature type="signal peptide" evidence="2">
    <location>
        <begin position="1"/>
        <end position="26"/>
    </location>
</feature>
<dbReference type="InterPro" id="IPR051465">
    <property type="entry name" value="Cell_Envelope_Struct_Comp"/>
</dbReference>
<dbReference type="InterPro" id="IPR001119">
    <property type="entry name" value="SLH_dom"/>
</dbReference>
<sequence>MAYQPKSYRKFLATSMTAAMVATAVAPITGLAASSFPDVAEGTPYTEPINALAKMKVFEGFNDGTFKIRNKVTRAQAARVLSLIRGFDLTASAAPFPDVKQGVWYSEGINAAYKAGVITGKPSGQFEPNTELTRAEFALMTMQAYGVEPKNDVTLPFTDVKDAWYTEAIKTLYADGVIKGLTTTTFGPNDTIDRGDLAILLYTAEQIYGDGIVGDTQIKAVNNTTVEITYKEEVKDVKASDFEISGLKVENAAIKQSDNKTVVLTTAKQKGGEKYTVKQSGKEIGKFEGISAVIPEKISLADTAVQGVVGKQVTLKADVGVKEAGIPVTFNVQAAAGSLNKSHVEEALTNAEGIAEYSYTQYAAGYNDDVAVYPTGAPAHRANAKVFWGVNEILKIEADDKAGDKLNNNETKAYKITYNDPKTGNPVPGAKFHVTFAENVNVTVDKTSKATVNGVNPVQLTNNTLRTAEVTTDGNGVAKFTVTGSNTKVTPVVYQATTIDNKTDARLLNDNLRVYAKELQFGAIQSEYKITVTRDGGEKAAAGEKNGRKYNVEVKDKDGKVVPNQVLNVGFMENLDRNVNTSTDAYFTKDEKKIADKTTTIKLDKDGKASFTIASDNATGNEYATPVVWYNIGNSNTGENTYHETSPQQKGEITYFERATFTTTIVELREKDSNSEYKGDKEALIGNKAYDFVLLAGNQSGTKYNSDNSELSQPSSLDGTFTIRNTGDNSIKVNGKIVSPGSPLTVNVNGKDRKITVETDGDKNASLEVTATASIPANTVNNNSSTIYLGTSKAVKAKFKSTTDVGQGHVGLVTSFDKSKKEIKLEGKDLVKYKDKTVSYYDVRNGNTGLTEGEFNKLVEENINFIKVRLIINGDNYRFEVVGIDDKPADITVTKNAQAFDTSNPQDGVADTVEVTFSEAIDPAKVSKDIFTFAGDEITATKAEVKSNDDKTVVITIKGAKNDRKVTDLTISDVKFFGKNKADIKKTTVKVEDAINQASEDTDAVEKDLAGLNLAWDGTNGASATNPKLILAKTGDKGSTITWNADPSNVIDVNTGIVTRHQSDSKVVELKATVKKGDAKEEKVFYVTVPVTGDVTYDDKAPDLDQDAVDSAKATFDTPIVNDKDGANPTLTLLTDAGNGVTVSWGSNKTGVVATDGTINRGTSNETVILKATFTKNGKTAEQEYTVTVPVTGDVTIQ</sequence>
<feature type="chain" id="PRO_5046824289" description="SLH domain-containing protein" evidence="2">
    <location>
        <begin position="27"/>
        <end position="1198"/>
    </location>
</feature>
<accession>A0ABT9WW98</accession>
<dbReference type="Proteomes" id="UP001223586">
    <property type="component" value="Unassembled WGS sequence"/>
</dbReference>
<dbReference type="PANTHER" id="PTHR43308:SF5">
    <property type="entry name" value="S-LAYER PROTEIN _ PEPTIDOGLYCAN ENDO-BETA-N-ACETYLGLUCOSAMINIDASE"/>
    <property type="match status" value="1"/>
</dbReference>
<dbReference type="InterPro" id="IPR046780">
    <property type="entry name" value="aBig_2"/>
</dbReference>
<comment type="caution">
    <text evidence="4">The sequence shown here is derived from an EMBL/GenBank/DDBJ whole genome shotgun (WGS) entry which is preliminary data.</text>
</comment>
<dbReference type="InterPro" id="IPR014755">
    <property type="entry name" value="Cu-Rt/internalin_Ig-like"/>
</dbReference>
<keyword evidence="5" id="KW-1185">Reference proteome</keyword>
<gene>
    <name evidence="4" type="ORF">J2S08_003031</name>
</gene>
<proteinExistence type="predicted"/>
<evidence type="ECO:0000256" key="2">
    <source>
        <dbReference type="SAM" id="SignalP"/>
    </source>
</evidence>